<name>A0A1G9AUN0_9BACT</name>
<reference evidence="2" key="1">
    <citation type="submission" date="2016-10" db="EMBL/GenBank/DDBJ databases">
        <authorList>
            <person name="Varghese N."/>
            <person name="Submissions S."/>
        </authorList>
    </citation>
    <scope>NUCLEOTIDE SEQUENCE [LARGE SCALE GENOMIC DNA]</scope>
    <source>
        <strain evidence="2">DSM 16995</strain>
    </source>
</reference>
<dbReference type="OrthoDB" id="5410372at2"/>
<dbReference type="NCBIfam" id="NF033874">
    <property type="entry name" value="SidJ_rel_pseudo"/>
    <property type="match status" value="1"/>
</dbReference>
<dbReference type="STRING" id="246191.SAMN05660337_0034"/>
<keyword evidence="2" id="KW-1185">Reference proteome</keyword>
<protein>
    <submittedName>
        <fullName evidence="1">Uncharacterized protein</fullName>
    </submittedName>
</protein>
<proteinExistence type="predicted"/>
<dbReference type="Proteomes" id="UP000199053">
    <property type="component" value="Unassembled WGS sequence"/>
</dbReference>
<dbReference type="EMBL" id="FNGA01000001">
    <property type="protein sequence ID" value="SDK30903.1"/>
    <property type="molecule type" value="Genomic_DNA"/>
</dbReference>
<sequence>MKKAEATAYARGLIPEREFCAAYMDLRNLRGILQKSPDSADYEIIKAVWDVIVEQRYSGQTMSRLLYRECSKALAAVGASCTDSELSSQALSLQVQAASTCSEHASIEASGGLGVLPFELVLPESPAKFSGRSPSISWNELLKAGEVTGEPVFSGRSAVMESAGDNQIFAVKIARAGEFPDGLHLEGKWMEKLFDDAQSCSVRFDCPRPFSVSGQIVFKITDLPENGPANLHKEGYAMAYHAHSDYFVYPNDDREGRRTGQQDFLEIMFRNSYILGWLAGRGIVHDAPIPLFHNRVQAIRRTDEGVYQWHRFGRLDRWLDSCRFPNFGRSGLRDFEHLQVMKPGSDKFYRAVGAHFMSILLVIGSWFRAQNPELCGLDENDKPVDARALFDPEFFEKAVMSCFEEYYRGFTGIEFQHEIDLHPAKLVKCMIDEMGVDQHMFEVMRVVDQDILEDQEFRDYLLKYGLAPEKVAIITKGEADIPLVTGPHLGDFNGAISLPEIIEWSAMAAGCCIAAKSLGSRWVGARLGVV</sequence>
<evidence type="ECO:0000313" key="1">
    <source>
        <dbReference type="EMBL" id="SDK30903.1"/>
    </source>
</evidence>
<evidence type="ECO:0000313" key="2">
    <source>
        <dbReference type="Proteomes" id="UP000199053"/>
    </source>
</evidence>
<dbReference type="RefSeq" id="WP_092157099.1">
    <property type="nucleotide sequence ID" value="NZ_FNGA01000001.1"/>
</dbReference>
<organism evidence="1 2">
    <name type="scientific">Maridesulfovibrio ferrireducens</name>
    <dbReference type="NCBI Taxonomy" id="246191"/>
    <lineage>
        <taxon>Bacteria</taxon>
        <taxon>Pseudomonadati</taxon>
        <taxon>Thermodesulfobacteriota</taxon>
        <taxon>Desulfovibrionia</taxon>
        <taxon>Desulfovibrionales</taxon>
        <taxon>Desulfovibrionaceae</taxon>
        <taxon>Maridesulfovibrio</taxon>
    </lineage>
</organism>
<gene>
    <name evidence="1" type="ORF">SAMN05660337_0034</name>
</gene>
<dbReference type="AlphaFoldDB" id="A0A1G9AUN0"/>
<accession>A0A1G9AUN0</accession>